<organism evidence="1 2">
    <name type="scientific">Cetraspora pellucida</name>
    <dbReference type="NCBI Taxonomy" id="1433469"/>
    <lineage>
        <taxon>Eukaryota</taxon>
        <taxon>Fungi</taxon>
        <taxon>Fungi incertae sedis</taxon>
        <taxon>Mucoromycota</taxon>
        <taxon>Glomeromycotina</taxon>
        <taxon>Glomeromycetes</taxon>
        <taxon>Diversisporales</taxon>
        <taxon>Gigasporaceae</taxon>
        <taxon>Cetraspora</taxon>
    </lineage>
</organism>
<evidence type="ECO:0000313" key="1">
    <source>
        <dbReference type="EMBL" id="CAG8522641.1"/>
    </source>
</evidence>
<keyword evidence="2" id="KW-1185">Reference proteome</keyword>
<comment type="caution">
    <text evidence="1">The sequence shown here is derived from an EMBL/GenBank/DDBJ whole genome shotgun (WGS) entry which is preliminary data.</text>
</comment>
<dbReference type="Proteomes" id="UP000789366">
    <property type="component" value="Unassembled WGS sequence"/>
</dbReference>
<gene>
    <name evidence="1" type="ORF">SPELUC_LOCUS4005</name>
</gene>
<dbReference type="EMBL" id="CAJVPW010003344">
    <property type="protein sequence ID" value="CAG8522641.1"/>
    <property type="molecule type" value="Genomic_DNA"/>
</dbReference>
<proteinExistence type="predicted"/>
<sequence>MTDEKNSLYGGSQSSDAKSIDIYDENFHLAEKQKKIFLAICGVFISELNGKEFDVYMNTKTYTNVPKNADNIKEFGQINFESKDDFSARLFDRLQKTTHPHQFARISSMLKKMCSKMTSYSMTNSPTKLFYELSLEQRAAAVAKWSTSQKASIRQFYRTISYVARTAFWLNPYGLYPAIGYPGPDPEKNGPRFKGRTFPEYEFIKITEDTNDLEFDVVIIGSGAGGSVAAARNSVLVIEKGHHYHQSQLTLREKDGYEKLYELGGGMLSEDSSMTVLAGSNFGGGTTVSWSTSVEPSHFVREEWANSYGLIHFMDDDFIDSIKNIKNRLGVSSSNVIHNENNKILIEGCKKLGAPVATVSQNSASKLHECGWCGFGCRYGEKQGAAMTYLKDAKDYDVKFIQDCFVKRVIIENNKAVGVEATINNGDKKFKVNAKKVIVACGALHSPALLLRSGLKDKNIGKNLYTNPMAAVYGVFPNKEVKAYSGTIQSAVCDAKENVDGEHYGVKIVVGSCHPAMMSTSFPWKSPLQHKQFMLQYNHIVPLLIIARDRDPGQIKIDSKGLPKLDYKLSPHDAESVIAGILTSLKILVAAGATKIGTCQAEVEEFEIVGENSLNDPKFLQYLEKVKKVGVSNGQACLGSIYQMGTCRMGSDKAKSVVNPFGETWDVKNLYVADSSVFPTSAGASPMITTMSIGFYIANCILSEKEFVKKRQSAMLGTPNGTFTDNTNADKRSSRRRSLLSSFSSKRFSMSN</sequence>
<accession>A0ACA9LFF8</accession>
<name>A0ACA9LFF8_9GLOM</name>
<protein>
    <submittedName>
        <fullName evidence="1">8651_t:CDS:1</fullName>
    </submittedName>
</protein>
<evidence type="ECO:0000313" key="2">
    <source>
        <dbReference type="Proteomes" id="UP000789366"/>
    </source>
</evidence>
<reference evidence="1" key="1">
    <citation type="submission" date="2021-06" db="EMBL/GenBank/DDBJ databases">
        <authorList>
            <person name="Kallberg Y."/>
            <person name="Tangrot J."/>
            <person name="Rosling A."/>
        </authorList>
    </citation>
    <scope>NUCLEOTIDE SEQUENCE</scope>
    <source>
        <strain evidence="1">28 12/20/2015</strain>
    </source>
</reference>